<organism evidence="3 4">
    <name type="scientific">Candidatus Doriopsillibacter californiensis</name>
    <dbReference type="NCBI Taxonomy" id="2970740"/>
    <lineage>
        <taxon>Bacteria</taxon>
        <taxon>Pseudomonadati</taxon>
        <taxon>Pseudomonadota</taxon>
        <taxon>Gammaproteobacteria</taxon>
        <taxon>Candidatus Tethybacterales</taxon>
        <taxon>Candidatus Persebacteraceae</taxon>
        <taxon>Candidatus Doriopsillibacter</taxon>
    </lineage>
</organism>
<protein>
    <submittedName>
        <fullName evidence="3">DUF4147 domain-containing protein</fullName>
    </submittedName>
</protein>
<evidence type="ECO:0000313" key="3">
    <source>
        <dbReference type="EMBL" id="MDM5147920.1"/>
    </source>
</evidence>
<dbReference type="PANTHER" id="PTHR12227:SF0">
    <property type="entry name" value="GLYCERATE KINASE"/>
    <property type="match status" value="1"/>
</dbReference>
<name>A0ABT7QMH7_9GAMM</name>
<evidence type="ECO:0000259" key="1">
    <source>
        <dbReference type="Pfam" id="PF05161"/>
    </source>
</evidence>
<comment type="caution">
    <text evidence="3">The sequence shown here is derived from an EMBL/GenBank/DDBJ whole genome shotgun (WGS) entry which is preliminary data.</text>
</comment>
<reference evidence="3" key="2">
    <citation type="journal article" date="2023" name="Microbiome">
        <title>Synthase-selected sorting approach identifies a beta-lactone synthase in a nudibranch symbiotic bacterium.</title>
        <authorList>
            <person name="Dzunkova M."/>
            <person name="La Clair J.J."/>
            <person name="Tyml T."/>
            <person name="Doud D."/>
            <person name="Schulz F."/>
            <person name="Piquer-Esteban S."/>
            <person name="Porcel Sanchis D."/>
            <person name="Osborn A."/>
            <person name="Robinson D."/>
            <person name="Louie K.B."/>
            <person name="Bowen B.P."/>
            <person name="Bowers R.M."/>
            <person name="Lee J."/>
            <person name="Arnau V."/>
            <person name="Diaz-Villanueva W."/>
            <person name="Stepanauskas R."/>
            <person name="Gosliner T."/>
            <person name="Date S.V."/>
            <person name="Northen T.R."/>
            <person name="Cheng J.F."/>
            <person name="Burkart M.D."/>
            <person name="Woyke T."/>
        </authorList>
    </citation>
    <scope>NUCLEOTIDE SEQUENCE</scope>
    <source>
        <strain evidence="3">Df01</strain>
    </source>
</reference>
<dbReference type="InterPro" id="IPR037035">
    <property type="entry name" value="GK-like_C_sf"/>
</dbReference>
<dbReference type="Pfam" id="PF05161">
    <property type="entry name" value="MOFRL"/>
    <property type="match status" value="1"/>
</dbReference>
<keyword evidence="4" id="KW-1185">Reference proteome</keyword>
<evidence type="ECO:0000259" key="2">
    <source>
        <dbReference type="Pfam" id="PF13660"/>
    </source>
</evidence>
<dbReference type="InterPro" id="IPR039760">
    <property type="entry name" value="MOFRL_protein"/>
</dbReference>
<dbReference type="Pfam" id="PF13660">
    <property type="entry name" value="DUF4147"/>
    <property type="match status" value="1"/>
</dbReference>
<dbReference type="PANTHER" id="PTHR12227">
    <property type="entry name" value="GLYCERATE KINASE"/>
    <property type="match status" value="1"/>
</dbReference>
<sequence length="413" mass="43044">MSADYWLQLLRRSFDAAVSSANPAIIIPSHLPPPPTGKLIIVGAGKAAAGMAQAVEAHYSPSVSLSGAIIIPHGTPAPQFARIDILRGAHPLPDNASAQSTQRLIHEITQASADDFVLALVSGGGSSLLGAPLDGLSLKDSRHVIYQLLQAGADVRDINIVRRHLSVALGGRLAAMCRAPILALIISDVVGDAPADIASGPFSGDISTCADALAVLSAHNVDCPPTLVTMFADGTAETPTGHFIYVENRIIAGAEQALAAGAETLRRGGVQTVINWGEHAGDAHELAMTHKQKLLAVQSEPHPIALISGGEATVNVIGGGRGGRNTEFALSLWRENVATHVLSCDTDGIDGQQTAAGAMFGPQEQRRAVEMKLLAEGYLADNNSGDFFARLDTLINTGPTGVNVNDYRVCLLI</sequence>
<dbReference type="Gene3D" id="3.40.1480.10">
    <property type="entry name" value="MOFRL domain"/>
    <property type="match status" value="1"/>
</dbReference>
<dbReference type="InterPro" id="IPR038614">
    <property type="entry name" value="GK_N_sf"/>
</dbReference>
<dbReference type="Gene3D" id="3.40.50.10180">
    <property type="entry name" value="Glycerate kinase, MOFRL-like N-terminal domain"/>
    <property type="match status" value="1"/>
</dbReference>
<dbReference type="InterPro" id="IPR025286">
    <property type="entry name" value="MOFRL_assoc_dom"/>
</dbReference>
<dbReference type="EMBL" id="JANQAO010000003">
    <property type="protein sequence ID" value="MDM5147920.1"/>
    <property type="molecule type" value="Genomic_DNA"/>
</dbReference>
<dbReference type="SUPFAM" id="SSF82544">
    <property type="entry name" value="GckA/TtuD-like"/>
    <property type="match status" value="1"/>
</dbReference>
<evidence type="ECO:0000313" key="4">
    <source>
        <dbReference type="Proteomes" id="UP001168167"/>
    </source>
</evidence>
<proteinExistence type="predicted"/>
<reference evidence="3" key="1">
    <citation type="submission" date="2022-08" db="EMBL/GenBank/DDBJ databases">
        <authorList>
            <person name="Dzunkova M."/>
            <person name="La Clair J."/>
            <person name="Tyml T."/>
            <person name="Doud D."/>
            <person name="Schulz F."/>
            <person name="Piquer S."/>
            <person name="Porcel Sanchis D."/>
            <person name="Osborn A."/>
            <person name="Robinson D."/>
            <person name="Louie K.B."/>
            <person name="Bowen B.P."/>
            <person name="Bowers R."/>
            <person name="Lee J."/>
            <person name="Arnau Llombart V."/>
            <person name="Diaz Villanueva W."/>
            <person name="Gosliner T."/>
            <person name="Northen T."/>
            <person name="Cheng J.-F."/>
            <person name="Burkart M.D."/>
            <person name="Woyke T."/>
        </authorList>
    </citation>
    <scope>NUCLEOTIDE SEQUENCE</scope>
    <source>
        <strain evidence="3">Df01</strain>
    </source>
</reference>
<feature type="domain" description="MOFRL-associated" evidence="2">
    <location>
        <begin position="10"/>
        <end position="229"/>
    </location>
</feature>
<gene>
    <name evidence="3" type="ORF">NQX30_06005</name>
</gene>
<dbReference type="InterPro" id="IPR007835">
    <property type="entry name" value="MOFRL"/>
</dbReference>
<feature type="domain" description="MOFRL" evidence="1">
    <location>
        <begin position="305"/>
        <end position="406"/>
    </location>
</feature>
<accession>A0ABT7QMH7</accession>
<dbReference type="Proteomes" id="UP001168167">
    <property type="component" value="Unassembled WGS sequence"/>
</dbReference>